<evidence type="ECO:0000313" key="1">
    <source>
        <dbReference type="EMBL" id="PDZ94407.1"/>
    </source>
</evidence>
<organism evidence="1 2">
    <name type="scientific">Bacillus cereus</name>
    <dbReference type="NCBI Taxonomy" id="1396"/>
    <lineage>
        <taxon>Bacteria</taxon>
        <taxon>Bacillati</taxon>
        <taxon>Bacillota</taxon>
        <taxon>Bacilli</taxon>
        <taxon>Bacillales</taxon>
        <taxon>Bacillaceae</taxon>
        <taxon>Bacillus</taxon>
        <taxon>Bacillus cereus group</taxon>
    </lineage>
</organism>
<gene>
    <name evidence="1" type="ORF">CON36_34000</name>
</gene>
<evidence type="ECO:0000313" key="2">
    <source>
        <dbReference type="Proteomes" id="UP000219922"/>
    </source>
</evidence>
<accession>A0A9X6SSP2</accession>
<comment type="caution">
    <text evidence="1">The sequence shown here is derived from an EMBL/GenBank/DDBJ whole genome shotgun (WGS) entry which is preliminary data.</text>
</comment>
<protein>
    <submittedName>
        <fullName evidence="1">Uncharacterized protein</fullName>
    </submittedName>
</protein>
<dbReference type="EMBL" id="NVMX01000197">
    <property type="protein sequence ID" value="PDZ94407.1"/>
    <property type="molecule type" value="Genomic_DNA"/>
</dbReference>
<reference evidence="1 2" key="1">
    <citation type="submission" date="2017-09" db="EMBL/GenBank/DDBJ databases">
        <title>Large-scale bioinformatics analysis of Bacillus genomes uncovers conserved roles of natural products in bacterial physiology.</title>
        <authorList>
            <consortium name="Agbiome Team Llc"/>
            <person name="Bleich R.M."/>
            <person name="Grubbs K.J."/>
            <person name="Santa Maria K.C."/>
            <person name="Allen S.E."/>
            <person name="Farag S."/>
            <person name="Shank E.A."/>
            <person name="Bowers A."/>
        </authorList>
    </citation>
    <scope>NUCLEOTIDE SEQUENCE [LARGE SCALE GENOMIC DNA]</scope>
    <source>
        <strain evidence="1 2">AFS092789</strain>
    </source>
</reference>
<name>A0A9X6SSP2_BACCE</name>
<sequence length="80" mass="9549">MILLIKIDGFFHEVILTGKRCSKQQLKKMYLQTNELTYDIRELPNVFCRIHNFEQIPYDSKIEVDFVIDTDTDIIYSPSY</sequence>
<dbReference type="AlphaFoldDB" id="A0A9X6SSP2"/>
<dbReference type="Proteomes" id="UP000219922">
    <property type="component" value="Unassembled WGS sequence"/>
</dbReference>
<proteinExistence type="predicted"/>